<keyword evidence="4 7" id="KW-0479">Metal-binding</keyword>
<evidence type="ECO:0000256" key="6">
    <source>
        <dbReference type="ARBA" id="ARBA00022842"/>
    </source>
</evidence>
<dbReference type="NCBIfam" id="TIGR01670">
    <property type="entry name" value="KdsC-phosphatas"/>
    <property type="match status" value="1"/>
</dbReference>
<protein>
    <submittedName>
        <fullName evidence="8">HAD hydrolase family protein</fullName>
    </submittedName>
</protein>
<reference evidence="8" key="1">
    <citation type="submission" date="2019-12" db="EMBL/GenBank/DDBJ databases">
        <title>High-Quality draft genome sequences of three cyanobacteria isolated from the limestone walls of the Old Cathedral of Coimbra.</title>
        <authorList>
            <person name="Tiago I."/>
            <person name="Soares F."/>
            <person name="Portugal A."/>
        </authorList>
    </citation>
    <scope>NUCLEOTIDE SEQUENCE</scope>
    <source>
        <strain evidence="8">A</strain>
    </source>
</reference>
<dbReference type="RefSeq" id="WP_162424265.1">
    <property type="nucleotide sequence ID" value="NZ_WVIE01000019.1"/>
</dbReference>
<dbReference type="FunFam" id="3.40.50.1000:FF:000029">
    <property type="entry name" value="3-deoxy-D-manno-octulosonate 8-phosphate phosphatase KdsC"/>
    <property type="match status" value="1"/>
</dbReference>
<dbReference type="InterPro" id="IPR036412">
    <property type="entry name" value="HAD-like_sf"/>
</dbReference>
<dbReference type="Pfam" id="PF08282">
    <property type="entry name" value="Hydrolase_3"/>
    <property type="match status" value="1"/>
</dbReference>
<organism evidence="8 9">
    <name type="scientific">Myxacorys almedinensis A</name>
    <dbReference type="NCBI Taxonomy" id="2690445"/>
    <lineage>
        <taxon>Bacteria</taxon>
        <taxon>Bacillati</taxon>
        <taxon>Cyanobacteriota</taxon>
        <taxon>Cyanophyceae</taxon>
        <taxon>Leptolyngbyales</taxon>
        <taxon>Leptolyngbyaceae</taxon>
        <taxon>Myxacorys</taxon>
        <taxon>Myxacorys almedinensis</taxon>
    </lineage>
</organism>
<dbReference type="InterPro" id="IPR050793">
    <property type="entry name" value="CMP-NeuNAc_synthase"/>
</dbReference>
<evidence type="ECO:0000256" key="4">
    <source>
        <dbReference type="ARBA" id="ARBA00022723"/>
    </source>
</evidence>
<evidence type="ECO:0000256" key="2">
    <source>
        <dbReference type="ARBA" id="ARBA00005893"/>
    </source>
</evidence>
<evidence type="ECO:0000256" key="7">
    <source>
        <dbReference type="PIRSR" id="PIRSR006118-2"/>
    </source>
</evidence>
<feature type="binding site" evidence="7">
    <location>
        <position position="115"/>
    </location>
    <ligand>
        <name>Mg(2+)</name>
        <dbReference type="ChEBI" id="CHEBI:18420"/>
    </ligand>
</feature>
<dbReference type="PANTHER" id="PTHR21485:SF3">
    <property type="entry name" value="N-ACYLNEURAMINATE CYTIDYLYLTRANSFERASE"/>
    <property type="match status" value="1"/>
</dbReference>
<dbReference type="Gene3D" id="3.40.50.1000">
    <property type="entry name" value="HAD superfamily/HAD-like"/>
    <property type="match status" value="1"/>
</dbReference>
<dbReference type="SFLD" id="SFLDS00003">
    <property type="entry name" value="Haloacid_Dehalogenase"/>
    <property type="match status" value="1"/>
</dbReference>
<dbReference type="EMBL" id="WVIE01000019">
    <property type="protein sequence ID" value="NDJ18739.1"/>
    <property type="molecule type" value="Genomic_DNA"/>
</dbReference>
<feature type="binding site" evidence="7">
    <location>
        <position position="22"/>
    </location>
    <ligand>
        <name>Mg(2+)</name>
        <dbReference type="ChEBI" id="CHEBI:18420"/>
    </ligand>
</feature>
<comment type="cofactor">
    <cofactor evidence="1 7">
        <name>Mg(2+)</name>
        <dbReference type="ChEBI" id="CHEBI:18420"/>
    </cofactor>
</comment>
<accession>A0A8J8CJJ7</accession>
<dbReference type="SUPFAM" id="SSF56784">
    <property type="entry name" value="HAD-like"/>
    <property type="match status" value="1"/>
</dbReference>
<dbReference type="GO" id="GO:0016788">
    <property type="term" value="F:hydrolase activity, acting on ester bonds"/>
    <property type="evidence" value="ECO:0007669"/>
    <property type="project" value="InterPro"/>
</dbReference>
<name>A0A8J8CJJ7_9CYAN</name>
<dbReference type="GO" id="GO:0046872">
    <property type="term" value="F:metal ion binding"/>
    <property type="evidence" value="ECO:0007669"/>
    <property type="project" value="UniProtKB-KW"/>
</dbReference>
<gene>
    <name evidence="8" type="ORF">GS601_15825</name>
</gene>
<keyword evidence="5 8" id="KW-0378">Hydrolase</keyword>
<comment type="caution">
    <text evidence="8">The sequence shown here is derived from an EMBL/GenBank/DDBJ whole genome shotgun (WGS) entry which is preliminary data.</text>
</comment>
<dbReference type="PIRSF" id="PIRSF006118">
    <property type="entry name" value="KDO8-P_Ptase"/>
    <property type="match status" value="1"/>
</dbReference>
<dbReference type="InterPro" id="IPR023214">
    <property type="entry name" value="HAD_sf"/>
</dbReference>
<dbReference type="SFLD" id="SFLDG01138">
    <property type="entry name" value="C1.6.2:_Deoxy-d-mannose-octulo"/>
    <property type="match status" value="1"/>
</dbReference>
<dbReference type="GO" id="GO:0008781">
    <property type="term" value="F:N-acylneuraminate cytidylyltransferase activity"/>
    <property type="evidence" value="ECO:0007669"/>
    <property type="project" value="TreeGrafter"/>
</dbReference>
<evidence type="ECO:0000313" key="9">
    <source>
        <dbReference type="Proteomes" id="UP000646053"/>
    </source>
</evidence>
<evidence type="ECO:0000256" key="3">
    <source>
        <dbReference type="ARBA" id="ARBA00011881"/>
    </source>
</evidence>
<keyword evidence="6 7" id="KW-0460">Magnesium</keyword>
<feature type="binding site" evidence="7">
    <location>
        <position position="24"/>
    </location>
    <ligand>
        <name>substrate</name>
    </ligand>
</feature>
<dbReference type="CDD" id="cd01630">
    <property type="entry name" value="HAD_KDO-like"/>
    <property type="match status" value="1"/>
</dbReference>
<dbReference type="AlphaFoldDB" id="A0A8J8CJJ7"/>
<evidence type="ECO:0000313" key="8">
    <source>
        <dbReference type="EMBL" id="NDJ18739.1"/>
    </source>
</evidence>
<dbReference type="Proteomes" id="UP000646053">
    <property type="component" value="Unassembled WGS sequence"/>
</dbReference>
<sequence>MAPLSQAEFEARLAGVRLLALDVDGVLTDGGLYYTETGEELKKFNVKDGLGIQRAMSCGVEVAIFSAGSSPATLHRAKRLGIHHVYIGVPDKLVALKQLCQTLNLPLDCVAYMGDDLVDLPAMQSVGVPITVADAMPENQAVAMYITQKAGGQGAVREICDLIAKYHSSSTDHADARSPYQSI</sequence>
<keyword evidence="9" id="KW-1185">Reference proteome</keyword>
<comment type="subunit">
    <text evidence="3">Homotetramer.</text>
</comment>
<dbReference type="SFLD" id="SFLDG01136">
    <property type="entry name" value="C1.6:_Phosphoserine_Phosphatas"/>
    <property type="match status" value="1"/>
</dbReference>
<comment type="similarity">
    <text evidence="2">Belongs to the KdsC family.</text>
</comment>
<evidence type="ECO:0000256" key="1">
    <source>
        <dbReference type="ARBA" id="ARBA00001946"/>
    </source>
</evidence>
<proteinExistence type="inferred from homology"/>
<dbReference type="PANTHER" id="PTHR21485">
    <property type="entry name" value="HAD SUPERFAMILY MEMBERS CMAS AND KDSC"/>
    <property type="match status" value="1"/>
</dbReference>
<dbReference type="InterPro" id="IPR010023">
    <property type="entry name" value="KdsC_fam"/>
</dbReference>
<evidence type="ECO:0000256" key="5">
    <source>
        <dbReference type="ARBA" id="ARBA00022801"/>
    </source>
</evidence>